<dbReference type="RefSeq" id="WP_370891286.1">
    <property type="nucleotide sequence ID" value="NZ_JBGJLR010000004.1"/>
</dbReference>
<keyword evidence="1" id="KW-1133">Transmembrane helix</keyword>
<name>A0ABV4IF08_9BURK</name>
<feature type="transmembrane region" description="Helical" evidence="1">
    <location>
        <begin position="38"/>
        <end position="61"/>
    </location>
</feature>
<evidence type="ECO:0000313" key="3">
    <source>
        <dbReference type="Proteomes" id="UP001567350"/>
    </source>
</evidence>
<evidence type="ECO:0000313" key="2">
    <source>
        <dbReference type="EMBL" id="MEZ2739032.1"/>
    </source>
</evidence>
<accession>A0ABV4IF08</accession>
<comment type="caution">
    <text evidence="2">The sequence shown here is derived from an EMBL/GenBank/DDBJ whole genome shotgun (WGS) entry which is preliminary data.</text>
</comment>
<keyword evidence="1" id="KW-0472">Membrane</keyword>
<sequence>MMYTAFKHAHMLFAVFTLLLSIAYLGMAWTTTPAGKSTLVYVLTRIFGGIAALTGLVVTFVGPWQHMLYPYIGLMLYVVHGVCIGFAKRNTDPAKAGSRRVLLVLQLAMLLALTGLMGAKPF</sequence>
<dbReference type="Proteomes" id="UP001567350">
    <property type="component" value="Unassembled WGS sequence"/>
</dbReference>
<evidence type="ECO:0008006" key="4">
    <source>
        <dbReference type="Google" id="ProtNLM"/>
    </source>
</evidence>
<gene>
    <name evidence="2" type="ORF">ACBP88_06070</name>
</gene>
<organism evidence="2 3">
    <name type="scientific">Comamonas jiangduensis</name>
    <dbReference type="NCBI Taxonomy" id="1194168"/>
    <lineage>
        <taxon>Bacteria</taxon>
        <taxon>Pseudomonadati</taxon>
        <taxon>Pseudomonadota</taxon>
        <taxon>Betaproteobacteria</taxon>
        <taxon>Burkholderiales</taxon>
        <taxon>Comamonadaceae</taxon>
        <taxon>Comamonas</taxon>
    </lineage>
</organism>
<reference evidence="2 3" key="1">
    <citation type="submission" date="2024-08" db="EMBL/GenBank/DDBJ databases">
        <authorList>
            <person name="Feng Z."/>
            <person name="Ronholm J."/>
        </authorList>
    </citation>
    <scope>NUCLEOTIDE SEQUENCE [LARGE SCALE GENOMIC DNA]</scope>
    <source>
        <strain evidence="2 3">4-AB0-8</strain>
    </source>
</reference>
<keyword evidence="3" id="KW-1185">Reference proteome</keyword>
<protein>
    <recommendedName>
        <fullName evidence="4">Protoporphyrinogen IX oxidase</fullName>
    </recommendedName>
</protein>
<evidence type="ECO:0000256" key="1">
    <source>
        <dbReference type="SAM" id="Phobius"/>
    </source>
</evidence>
<feature type="transmembrane region" description="Helical" evidence="1">
    <location>
        <begin position="68"/>
        <end position="87"/>
    </location>
</feature>
<keyword evidence="1" id="KW-0812">Transmembrane</keyword>
<feature type="transmembrane region" description="Helical" evidence="1">
    <location>
        <begin position="99"/>
        <end position="119"/>
    </location>
</feature>
<proteinExistence type="predicted"/>
<dbReference type="EMBL" id="JBGJLR010000004">
    <property type="protein sequence ID" value="MEZ2739032.1"/>
    <property type="molecule type" value="Genomic_DNA"/>
</dbReference>